<gene>
    <name evidence="14" type="primary">Dgri\GH10130</name>
    <name evidence="14" type="ORF">Dgri_GH10130</name>
</gene>
<keyword evidence="9" id="KW-0496">Mitochondrion</keyword>
<evidence type="ECO:0000313" key="14">
    <source>
        <dbReference type="EMBL" id="EDW04176.1"/>
    </source>
</evidence>
<dbReference type="InterPro" id="IPR036249">
    <property type="entry name" value="Thioredoxin-like_sf"/>
</dbReference>
<comment type="subcellular location">
    <subcellularLocation>
        <location evidence="2">Mitochondrion inner membrane</location>
        <topology evidence="2">Peripheral membrane protein</topology>
        <orientation evidence="2">Matrix side</orientation>
    </subcellularLocation>
</comment>
<dbReference type="eggNOG" id="KOG3446">
    <property type="taxonomic scope" value="Eukaryota"/>
</dbReference>
<evidence type="ECO:0000256" key="4">
    <source>
        <dbReference type="ARBA" id="ARBA00016394"/>
    </source>
</evidence>
<dbReference type="GO" id="GO:0005743">
    <property type="term" value="C:mitochondrial inner membrane"/>
    <property type="evidence" value="ECO:0007669"/>
    <property type="project" value="UniProtKB-SubCell"/>
</dbReference>
<evidence type="ECO:0000259" key="13">
    <source>
        <dbReference type="SMART" id="SM00916"/>
    </source>
</evidence>
<evidence type="ECO:0000256" key="12">
    <source>
        <dbReference type="ARBA" id="ARBA00032513"/>
    </source>
</evidence>
<protein>
    <recommendedName>
        <fullName evidence="4">NADH dehydrogenase [ubiquinone] 1 alpha subcomplex subunit 2</fullName>
    </recommendedName>
    <alternativeName>
        <fullName evidence="11">Complex I-B8</fullName>
    </alternativeName>
    <alternativeName>
        <fullName evidence="12">NADH-ubiquinone oxidoreductase B8 subunit</fullName>
    </alternativeName>
</protein>
<evidence type="ECO:0000256" key="7">
    <source>
        <dbReference type="ARBA" id="ARBA00022792"/>
    </source>
</evidence>
<proteinExistence type="inferred from homology"/>
<evidence type="ECO:0000256" key="10">
    <source>
        <dbReference type="ARBA" id="ARBA00023136"/>
    </source>
</evidence>
<comment type="similarity">
    <text evidence="3">Belongs to the complex I NDUFA2 subunit family.</text>
</comment>
<evidence type="ECO:0000256" key="5">
    <source>
        <dbReference type="ARBA" id="ARBA00022448"/>
    </source>
</evidence>
<dbReference type="PhylomeDB" id="B4JCL2"/>
<sequence>MKINFSRLVGLKELRIILDPKCKASKGAREYVQKFYSQLKKKNPNLAILVRECEGVKPRLWVRYAEGREISISLTNQDVSDIHKRLQAVGAVRS</sequence>
<evidence type="ECO:0000256" key="11">
    <source>
        <dbReference type="ARBA" id="ARBA00031441"/>
    </source>
</evidence>
<reference evidence="14 15" key="1">
    <citation type="journal article" date="2007" name="Nature">
        <title>Evolution of genes and genomes on the Drosophila phylogeny.</title>
        <authorList>
            <consortium name="Drosophila 12 Genomes Consortium"/>
            <person name="Clark A.G."/>
            <person name="Eisen M.B."/>
            <person name="Smith D.R."/>
            <person name="Bergman C.M."/>
            <person name="Oliver B."/>
            <person name="Markow T.A."/>
            <person name="Kaufman T.C."/>
            <person name="Kellis M."/>
            <person name="Gelbart W."/>
            <person name="Iyer V.N."/>
            <person name="Pollard D.A."/>
            <person name="Sackton T.B."/>
            <person name="Larracuente A.M."/>
            <person name="Singh N.D."/>
            <person name="Abad J.P."/>
            <person name="Abt D.N."/>
            <person name="Adryan B."/>
            <person name="Aguade M."/>
            <person name="Akashi H."/>
            <person name="Anderson W.W."/>
            <person name="Aquadro C.F."/>
            <person name="Ardell D.H."/>
            <person name="Arguello R."/>
            <person name="Artieri C.G."/>
            <person name="Barbash D.A."/>
            <person name="Barker D."/>
            <person name="Barsanti P."/>
            <person name="Batterham P."/>
            <person name="Batzoglou S."/>
            <person name="Begun D."/>
            <person name="Bhutkar A."/>
            <person name="Blanco E."/>
            <person name="Bosak S.A."/>
            <person name="Bradley R.K."/>
            <person name="Brand A.D."/>
            <person name="Brent M.R."/>
            <person name="Brooks A.N."/>
            <person name="Brown R.H."/>
            <person name="Butlin R.K."/>
            <person name="Caggese C."/>
            <person name="Calvi B.R."/>
            <person name="Bernardo de Carvalho A."/>
            <person name="Caspi A."/>
            <person name="Castrezana S."/>
            <person name="Celniker S.E."/>
            <person name="Chang J.L."/>
            <person name="Chapple C."/>
            <person name="Chatterji S."/>
            <person name="Chinwalla A."/>
            <person name="Civetta A."/>
            <person name="Clifton S.W."/>
            <person name="Comeron J.M."/>
            <person name="Costello J.C."/>
            <person name="Coyne J.A."/>
            <person name="Daub J."/>
            <person name="David R.G."/>
            <person name="Delcher A.L."/>
            <person name="Delehaunty K."/>
            <person name="Do C.B."/>
            <person name="Ebling H."/>
            <person name="Edwards K."/>
            <person name="Eickbush T."/>
            <person name="Evans J.D."/>
            <person name="Filipski A."/>
            <person name="Findeiss S."/>
            <person name="Freyhult E."/>
            <person name="Fulton L."/>
            <person name="Fulton R."/>
            <person name="Garcia A.C."/>
            <person name="Gardiner A."/>
            <person name="Garfield D.A."/>
            <person name="Garvin B.E."/>
            <person name="Gibson G."/>
            <person name="Gilbert D."/>
            <person name="Gnerre S."/>
            <person name="Godfrey J."/>
            <person name="Good R."/>
            <person name="Gotea V."/>
            <person name="Gravely B."/>
            <person name="Greenberg A.J."/>
            <person name="Griffiths-Jones S."/>
            <person name="Gross S."/>
            <person name="Guigo R."/>
            <person name="Gustafson E.A."/>
            <person name="Haerty W."/>
            <person name="Hahn M.W."/>
            <person name="Halligan D.L."/>
            <person name="Halpern A.L."/>
            <person name="Halter G.M."/>
            <person name="Han M.V."/>
            <person name="Heger A."/>
            <person name="Hillier L."/>
            <person name="Hinrichs A.S."/>
            <person name="Holmes I."/>
            <person name="Hoskins R.A."/>
            <person name="Hubisz M.J."/>
            <person name="Hultmark D."/>
            <person name="Huntley M.A."/>
            <person name="Jaffe D.B."/>
            <person name="Jagadeeshan S."/>
            <person name="Jeck W.R."/>
            <person name="Johnson J."/>
            <person name="Jones C.D."/>
            <person name="Jordan W.C."/>
            <person name="Karpen G.H."/>
            <person name="Kataoka E."/>
            <person name="Keightley P.D."/>
            <person name="Kheradpour P."/>
            <person name="Kirkness E.F."/>
            <person name="Koerich L.B."/>
            <person name="Kristiansen K."/>
            <person name="Kudrna D."/>
            <person name="Kulathinal R.J."/>
            <person name="Kumar S."/>
            <person name="Kwok R."/>
            <person name="Lander E."/>
            <person name="Langley C.H."/>
            <person name="Lapoint R."/>
            <person name="Lazzaro B.P."/>
            <person name="Lee S.J."/>
            <person name="Levesque L."/>
            <person name="Li R."/>
            <person name="Lin C.F."/>
            <person name="Lin M.F."/>
            <person name="Lindblad-Toh K."/>
            <person name="Llopart A."/>
            <person name="Long M."/>
            <person name="Low L."/>
            <person name="Lozovsky E."/>
            <person name="Lu J."/>
            <person name="Luo M."/>
            <person name="Machado C.A."/>
            <person name="Makalowski W."/>
            <person name="Marzo M."/>
            <person name="Matsuda M."/>
            <person name="Matzkin L."/>
            <person name="McAllister B."/>
            <person name="McBride C.S."/>
            <person name="McKernan B."/>
            <person name="McKernan K."/>
            <person name="Mendez-Lago M."/>
            <person name="Minx P."/>
            <person name="Mollenhauer M.U."/>
            <person name="Montooth K."/>
            <person name="Mount S.M."/>
            <person name="Mu X."/>
            <person name="Myers E."/>
            <person name="Negre B."/>
            <person name="Newfeld S."/>
            <person name="Nielsen R."/>
            <person name="Noor M.A."/>
            <person name="O'Grady P."/>
            <person name="Pachter L."/>
            <person name="Papaceit M."/>
            <person name="Parisi M.J."/>
            <person name="Parisi M."/>
            <person name="Parts L."/>
            <person name="Pedersen J.S."/>
            <person name="Pesole G."/>
            <person name="Phillippy A.M."/>
            <person name="Ponting C.P."/>
            <person name="Pop M."/>
            <person name="Porcelli D."/>
            <person name="Powell J.R."/>
            <person name="Prohaska S."/>
            <person name="Pruitt K."/>
            <person name="Puig M."/>
            <person name="Quesneville H."/>
            <person name="Ram K.R."/>
            <person name="Rand D."/>
            <person name="Rasmussen M.D."/>
            <person name="Reed L.K."/>
            <person name="Reenan R."/>
            <person name="Reily A."/>
            <person name="Remington K.A."/>
            <person name="Rieger T.T."/>
            <person name="Ritchie M.G."/>
            <person name="Robin C."/>
            <person name="Rogers Y.H."/>
            <person name="Rohde C."/>
            <person name="Rozas J."/>
            <person name="Rubenfield M.J."/>
            <person name="Ruiz A."/>
            <person name="Russo S."/>
            <person name="Salzberg S.L."/>
            <person name="Sanchez-Gracia A."/>
            <person name="Saranga D.J."/>
            <person name="Sato H."/>
            <person name="Schaeffer S.W."/>
            <person name="Schatz M.C."/>
            <person name="Schlenke T."/>
            <person name="Schwartz R."/>
            <person name="Segarra C."/>
            <person name="Singh R.S."/>
            <person name="Sirot L."/>
            <person name="Sirota M."/>
            <person name="Sisneros N.B."/>
            <person name="Smith C.D."/>
            <person name="Smith T.F."/>
            <person name="Spieth J."/>
            <person name="Stage D.E."/>
            <person name="Stark A."/>
            <person name="Stephan W."/>
            <person name="Strausberg R.L."/>
            <person name="Strempel S."/>
            <person name="Sturgill D."/>
            <person name="Sutton G."/>
            <person name="Sutton G.G."/>
            <person name="Tao W."/>
            <person name="Teichmann S."/>
            <person name="Tobari Y.N."/>
            <person name="Tomimura Y."/>
            <person name="Tsolas J.M."/>
            <person name="Valente V.L."/>
            <person name="Venter E."/>
            <person name="Venter J.C."/>
            <person name="Vicario S."/>
            <person name="Vieira F.G."/>
            <person name="Vilella A.J."/>
            <person name="Villasante A."/>
            <person name="Walenz B."/>
            <person name="Wang J."/>
            <person name="Wasserman M."/>
            <person name="Watts T."/>
            <person name="Wilson D."/>
            <person name="Wilson R.K."/>
            <person name="Wing R.A."/>
            <person name="Wolfner M.F."/>
            <person name="Wong A."/>
            <person name="Wong G.K."/>
            <person name="Wu C.I."/>
            <person name="Wu G."/>
            <person name="Yamamoto D."/>
            <person name="Yang H.P."/>
            <person name="Yang S.P."/>
            <person name="Yorke J.A."/>
            <person name="Yoshida K."/>
            <person name="Zdobnov E."/>
            <person name="Zhang P."/>
            <person name="Zhang Y."/>
            <person name="Zimin A.V."/>
            <person name="Baldwin J."/>
            <person name="Abdouelleil A."/>
            <person name="Abdulkadir J."/>
            <person name="Abebe A."/>
            <person name="Abera B."/>
            <person name="Abreu J."/>
            <person name="Acer S.C."/>
            <person name="Aftuck L."/>
            <person name="Alexander A."/>
            <person name="An P."/>
            <person name="Anderson E."/>
            <person name="Anderson S."/>
            <person name="Arachi H."/>
            <person name="Azer M."/>
            <person name="Bachantsang P."/>
            <person name="Barry A."/>
            <person name="Bayul T."/>
            <person name="Berlin A."/>
            <person name="Bessette D."/>
            <person name="Bloom T."/>
            <person name="Blye J."/>
            <person name="Boguslavskiy L."/>
            <person name="Bonnet C."/>
            <person name="Boukhgalter B."/>
            <person name="Bourzgui I."/>
            <person name="Brown A."/>
            <person name="Cahill P."/>
            <person name="Channer S."/>
            <person name="Cheshatsang Y."/>
            <person name="Chuda L."/>
            <person name="Citroen M."/>
            <person name="Collymore A."/>
            <person name="Cooke P."/>
            <person name="Costello M."/>
            <person name="D'Aco K."/>
            <person name="Daza R."/>
            <person name="De Haan G."/>
            <person name="DeGray S."/>
            <person name="DeMaso C."/>
            <person name="Dhargay N."/>
            <person name="Dooley K."/>
            <person name="Dooley E."/>
            <person name="Doricent M."/>
            <person name="Dorje P."/>
            <person name="Dorjee K."/>
            <person name="Dupes A."/>
            <person name="Elong R."/>
            <person name="Falk J."/>
            <person name="Farina A."/>
            <person name="Faro S."/>
            <person name="Ferguson D."/>
            <person name="Fisher S."/>
            <person name="Foley C.D."/>
            <person name="Franke A."/>
            <person name="Friedrich D."/>
            <person name="Gadbois L."/>
            <person name="Gearin G."/>
            <person name="Gearin C.R."/>
            <person name="Giannoukos G."/>
            <person name="Goode T."/>
            <person name="Graham J."/>
            <person name="Grandbois E."/>
            <person name="Grewal S."/>
            <person name="Gyaltsen K."/>
            <person name="Hafez N."/>
            <person name="Hagos B."/>
            <person name="Hall J."/>
            <person name="Henson C."/>
            <person name="Hollinger A."/>
            <person name="Honan T."/>
            <person name="Huard M.D."/>
            <person name="Hughes L."/>
            <person name="Hurhula B."/>
            <person name="Husby M.E."/>
            <person name="Kamat A."/>
            <person name="Kanga B."/>
            <person name="Kashin S."/>
            <person name="Khazanovich D."/>
            <person name="Kisner P."/>
            <person name="Lance K."/>
            <person name="Lara M."/>
            <person name="Lee W."/>
            <person name="Lennon N."/>
            <person name="Letendre F."/>
            <person name="LeVine R."/>
            <person name="Lipovsky A."/>
            <person name="Liu X."/>
            <person name="Liu J."/>
            <person name="Liu S."/>
            <person name="Lokyitsang T."/>
            <person name="Lokyitsang Y."/>
            <person name="Lubonja R."/>
            <person name="Lui A."/>
            <person name="MacDonald P."/>
            <person name="Magnisalis V."/>
            <person name="Maru K."/>
            <person name="Matthews C."/>
            <person name="McCusker W."/>
            <person name="McDonough S."/>
            <person name="Mehta T."/>
            <person name="Meldrim J."/>
            <person name="Meneus L."/>
            <person name="Mihai O."/>
            <person name="Mihalev A."/>
            <person name="Mihova T."/>
            <person name="Mittelman R."/>
            <person name="Mlenga V."/>
            <person name="Montmayeur A."/>
            <person name="Mulrain L."/>
            <person name="Navidi A."/>
            <person name="Naylor J."/>
            <person name="Negash T."/>
            <person name="Nguyen T."/>
            <person name="Nguyen N."/>
            <person name="Nicol R."/>
            <person name="Norbu C."/>
            <person name="Norbu N."/>
            <person name="Novod N."/>
            <person name="O'Neill B."/>
            <person name="Osman S."/>
            <person name="Markiewicz E."/>
            <person name="Oyono O.L."/>
            <person name="Patti C."/>
            <person name="Phunkhang P."/>
            <person name="Pierre F."/>
            <person name="Priest M."/>
            <person name="Raghuraman S."/>
            <person name="Rege F."/>
            <person name="Reyes R."/>
            <person name="Rise C."/>
            <person name="Rogov P."/>
            <person name="Ross K."/>
            <person name="Ryan E."/>
            <person name="Settipalli S."/>
            <person name="Shea T."/>
            <person name="Sherpa N."/>
            <person name="Shi L."/>
            <person name="Shih D."/>
            <person name="Sparrow T."/>
            <person name="Spaulding J."/>
            <person name="Stalker J."/>
            <person name="Stange-Thomann N."/>
            <person name="Stavropoulos S."/>
            <person name="Stone C."/>
            <person name="Strader C."/>
            <person name="Tesfaye S."/>
            <person name="Thomson T."/>
            <person name="Thoulutsang Y."/>
            <person name="Thoulutsang D."/>
            <person name="Topham K."/>
            <person name="Topping I."/>
            <person name="Tsamla T."/>
            <person name="Vassiliev H."/>
            <person name="Vo A."/>
            <person name="Wangchuk T."/>
            <person name="Wangdi T."/>
            <person name="Weiand M."/>
            <person name="Wilkinson J."/>
            <person name="Wilson A."/>
            <person name="Yadav S."/>
            <person name="Young G."/>
            <person name="Yu Q."/>
            <person name="Zembek L."/>
            <person name="Zhong D."/>
            <person name="Zimmer A."/>
            <person name="Zwirko Z."/>
            <person name="Jaffe D.B."/>
            <person name="Alvarez P."/>
            <person name="Brockman W."/>
            <person name="Butler J."/>
            <person name="Chin C."/>
            <person name="Gnerre S."/>
            <person name="Grabherr M."/>
            <person name="Kleber M."/>
            <person name="Mauceli E."/>
            <person name="MacCallum I."/>
        </authorList>
    </citation>
    <scope>NUCLEOTIDE SEQUENCE [LARGE SCALE GENOMIC DNA]</scope>
    <source>
        <strain evidence="15">Tucson 15287-2541.00</strain>
    </source>
</reference>
<organism evidence="15">
    <name type="scientific">Drosophila grimshawi</name>
    <name type="common">Hawaiian fruit fly</name>
    <name type="synonym">Idiomyia grimshawi</name>
    <dbReference type="NCBI Taxonomy" id="7222"/>
    <lineage>
        <taxon>Eukaryota</taxon>
        <taxon>Metazoa</taxon>
        <taxon>Ecdysozoa</taxon>
        <taxon>Arthropoda</taxon>
        <taxon>Hexapoda</taxon>
        <taxon>Insecta</taxon>
        <taxon>Pterygota</taxon>
        <taxon>Neoptera</taxon>
        <taxon>Endopterygota</taxon>
        <taxon>Diptera</taxon>
        <taxon>Brachycera</taxon>
        <taxon>Muscomorpha</taxon>
        <taxon>Ephydroidea</taxon>
        <taxon>Drosophilidae</taxon>
        <taxon>Drosophila</taxon>
        <taxon>Hawaiian Drosophila</taxon>
    </lineage>
</organism>
<keyword evidence="15" id="KW-1185">Reference proteome</keyword>
<dbReference type="OrthoDB" id="10250268at2759"/>
<keyword evidence="10" id="KW-0472">Membrane</keyword>
<evidence type="ECO:0000256" key="1">
    <source>
        <dbReference type="ARBA" id="ARBA00003195"/>
    </source>
</evidence>
<dbReference type="FunCoup" id="B4JCL2">
    <property type="interactions" value="1145"/>
</dbReference>
<dbReference type="EMBL" id="CH916368">
    <property type="protein sequence ID" value="EDW04176.1"/>
    <property type="molecule type" value="Genomic_DNA"/>
</dbReference>
<dbReference type="SMR" id="B4JCL2"/>
<dbReference type="SMART" id="SM00916">
    <property type="entry name" value="L51_S25_CI-B8"/>
    <property type="match status" value="1"/>
</dbReference>
<dbReference type="STRING" id="7222.B4JCL2"/>
<evidence type="ECO:0000256" key="6">
    <source>
        <dbReference type="ARBA" id="ARBA00022660"/>
    </source>
</evidence>
<dbReference type="Gene3D" id="3.40.30.10">
    <property type="entry name" value="Glutaredoxin"/>
    <property type="match status" value="1"/>
</dbReference>
<keyword evidence="5" id="KW-0813">Transport</keyword>
<keyword evidence="6" id="KW-0679">Respiratory chain</keyword>
<evidence type="ECO:0000256" key="2">
    <source>
        <dbReference type="ARBA" id="ARBA00004443"/>
    </source>
</evidence>
<dbReference type="InParanoid" id="B4JCL2"/>
<dbReference type="SUPFAM" id="SSF52833">
    <property type="entry name" value="Thioredoxin-like"/>
    <property type="match status" value="1"/>
</dbReference>
<dbReference type="HOGENOM" id="CLU_110897_1_0_1"/>
<dbReference type="PIRSF" id="PIRSF005822">
    <property type="entry name" value="NDUA2"/>
    <property type="match status" value="1"/>
</dbReference>
<dbReference type="PANTHER" id="PTHR12878">
    <property type="entry name" value="NADH-UBIQUINONE OXIDOREDUCTASE B8 SUBUNIT"/>
    <property type="match status" value="1"/>
</dbReference>
<feature type="domain" description="Ribosomal protein/NADH dehydrogenase" evidence="13">
    <location>
        <begin position="21"/>
        <end position="92"/>
    </location>
</feature>
<evidence type="ECO:0000256" key="8">
    <source>
        <dbReference type="ARBA" id="ARBA00022982"/>
    </source>
</evidence>
<evidence type="ECO:0000313" key="15">
    <source>
        <dbReference type="Proteomes" id="UP000001070"/>
    </source>
</evidence>
<dbReference type="KEGG" id="dgr:6561813"/>
<dbReference type="InterPro" id="IPR007741">
    <property type="entry name" value="Ribosomal_mL43/mS25/NADH_DH"/>
</dbReference>
<name>B4JCL2_DROGR</name>
<dbReference type="OMA" id="FIEQQYV"/>
<dbReference type="AlphaFoldDB" id="B4JCL2"/>
<dbReference type="InterPro" id="IPR016464">
    <property type="entry name" value="NADH_Ub_cplx-1_asu_su-2"/>
</dbReference>
<keyword evidence="8" id="KW-0249">Electron transport</keyword>
<keyword evidence="7" id="KW-0999">Mitochondrion inner membrane</keyword>
<dbReference type="PANTHER" id="PTHR12878:SF0">
    <property type="entry name" value="NADH DEHYDROGENASE [UBIQUINONE] 1 ALPHA SUBCOMPLEX SUBUNIT 2"/>
    <property type="match status" value="1"/>
</dbReference>
<dbReference type="Pfam" id="PF05047">
    <property type="entry name" value="L51_S25_CI-B8"/>
    <property type="match status" value="1"/>
</dbReference>
<evidence type="ECO:0000256" key="3">
    <source>
        <dbReference type="ARBA" id="ARBA00008939"/>
    </source>
</evidence>
<comment type="function">
    <text evidence="1">Accessory subunit of the mitochondrial membrane respiratory chain NADH dehydrogenase (Complex I), that is believed not to be involved in catalysis. Complex I functions in the transfer of electrons from NADH to the respiratory chain. The immediate electron acceptor for the enzyme is believed to be ubiquinone.</text>
</comment>
<evidence type="ECO:0000256" key="9">
    <source>
        <dbReference type="ARBA" id="ARBA00023128"/>
    </source>
</evidence>
<dbReference type="Proteomes" id="UP000001070">
    <property type="component" value="Unassembled WGS sequence"/>
</dbReference>
<accession>B4JCL2</accession>